<accession>A0A3R6WQZ2</accession>
<organism evidence="1 2">
    <name type="scientific">Aphanomyces astaci</name>
    <name type="common">Crayfish plague agent</name>
    <dbReference type="NCBI Taxonomy" id="112090"/>
    <lineage>
        <taxon>Eukaryota</taxon>
        <taxon>Sar</taxon>
        <taxon>Stramenopiles</taxon>
        <taxon>Oomycota</taxon>
        <taxon>Saprolegniomycetes</taxon>
        <taxon>Saprolegniales</taxon>
        <taxon>Verrucalvaceae</taxon>
        <taxon>Aphanomyces</taxon>
    </lineage>
</organism>
<feature type="non-terminal residue" evidence="1">
    <location>
        <position position="64"/>
    </location>
</feature>
<reference evidence="1 2" key="1">
    <citation type="submission" date="2018-08" db="EMBL/GenBank/DDBJ databases">
        <title>Aphanomyces genome sequencing and annotation.</title>
        <authorList>
            <person name="Minardi D."/>
            <person name="Oidtmann B."/>
            <person name="Van Der Giezen M."/>
            <person name="Studholme D.J."/>
        </authorList>
    </citation>
    <scope>NUCLEOTIDE SEQUENCE [LARGE SCALE GENOMIC DNA]</scope>
    <source>
        <strain evidence="1 2">FDL457</strain>
    </source>
</reference>
<proteinExistence type="predicted"/>
<gene>
    <name evidence="1" type="ORF">DYB26_015076</name>
</gene>
<dbReference type="EMBL" id="QUTF01023017">
    <property type="protein sequence ID" value="RHY87993.1"/>
    <property type="molecule type" value="Genomic_DNA"/>
</dbReference>
<name>A0A3R6WQZ2_APHAT</name>
<dbReference type="AlphaFoldDB" id="A0A3R6WQZ2"/>
<protein>
    <submittedName>
        <fullName evidence="1">Uncharacterized protein</fullName>
    </submittedName>
</protein>
<dbReference type="Proteomes" id="UP000286510">
    <property type="component" value="Unassembled WGS sequence"/>
</dbReference>
<evidence type="ECO:0000313" key="1">
    <source>
        <dbReference type="EMBL" id="RHY87993.1"/>
    </source>
</evidence>
<sequence length="64" mass="7275">MFSVLEPLPPNSTSRSMSGLPLKAMLKTAWLLEDDERNGDVMTAQEKRLATVKRTIKVWDRITT</sequence>
<evidence type="ECO:0000313" key="2">
    <source>
        <dbReference type="Proteomes" id="UP000286510"/>
    </source>
</evidence>
<comment type="caution">
    <text evidence="1">The sequence shown here is derived from an EMBL/GenBank/DDBJ whole genome shotgun (WGS) entry which is preliminary data.</text>
</comment>